<gene>
    <name evidence="5" type="ordered locus">Tter_2284</name>
</gene>
<dbReference type="InterPro" id="IPR000524">
    <property type="entry name" value="Tscrpt_reg_HTH_GntR"/>
</dbReference>
<evidence type="ECO:0000313" key="6">
    <source>
        <dbReference type="Proteomes" id="UP000000323"/>
    </source>
</evidence>
<dbReference type="AlphaFoldDB" id="D1CHG2"/>
<dbReference type="GO" id="GO:0003700">
    <property type="term" value="F:DNA-binding transcription factor activity"/>
    <property type="evidence" value="ECO:0007669"/>
    <property type="project" value="InterPro"/>
</dbReference>
<reference evidence="6" key="1">
    <citation type="journal article" date="2010" name="Stand. Genomic Sci.">
        <title>Complete genome sequence of 'Thermobaculum terrenum' type strain (YNP1).</title>
        <authorList>
            <person name="Kiss H."/>
            <person name="Cleland D."/>
            <person name="Lapidus A."/>
            <person name="Lucas S."/>
            <person name="Glavina Del Rio T."/>
            <person name="Nolan M."/>
            <person name="Tice H."/>
            <person name="Han C."/>
            <person name="Goodwin L."/>
            <person name="Pitluck S."/>
            <person name="Liolios K."/>
            <person name="Ivanova N."/>
            <person name="Mavromatis K."/>
            <person name="Ovchinnikova G."/>
            <person name="Pati A."/>
            <person name="Chen A."/>
            <person name="Palaniappan K."/>
            <person name="Land M."/>
            <person name="Hauser L."/>
            <person name="Chang Y."/>
            <person name="Jeffries C."/>
            <person name="Lu M."/>
            <person name="Brettin T."/>
            <person name="Detter J."/>
            <person name="Goker M."/>
            <person name="Tindall B."/>
            <person name="Beck B."/>
            <person name="McDermott T."/>
            <person name="Woyke T."/>
            <person name="Bristow J."/>
            <person name="Eisen J."/>
            <person name="Markowitz V."/>
            <person name="Hugenholtz P."/>
            <person name="Kyrpides N."/>
            <person name="Klenk H."/>
            <person name="Cheng J."/>
        </authorList>
    </citation>
    <scope>NUCLEOTIDE SEQUENCE [LARGE SCALE GENOMIC DNA]</scope>
    <source>
        <strain evidence="6">ATCC BAA-798 / YNP1</strain>
    </source>
</reference>
<dbReference type="InterPro" id="IPR011663">
    <property type="entry name" value="UTRA"/>
</dbReference>
<dbReference type="STRING" id="525904.Tter_2284"/>
<sequence length="242" mass="27249">MSRQESVYKRISALLEEEITSGKLKPGHRLPGEHELARRFGVSRTTIRQALADLARKQLITTRVGSGSYITFDNQPLEWSAGWSRALTSSGVAVESRIVHFGPVEDRQLGAKLGTGPHFIALDRLRIVSGGEPISLERSRVPLTDSTAALLDVDFRQESLMDVLTLRLGMIPTSSEEWIEVARLREDEAELLRRAVGEPFLLSRRALRDQHGSLMEYVASLLDPGHFRLHITFEREGWERRG</sequence>
<dbReference type="GO" id="GO:0003677">
    <property type="term" value="F:DNA binding"/>
    <property type="evidence" value="ECO:0007669"/>
    <property type="project" value="UniProtKB-KW"/>
</dbReference>
<dbReference type="Pfam" id="PF00392">
    <property type="entry name" value="GntR"/>
    <property type="match status" value="1"/>
</dbReference>
<dbReference type="HOGENOM" id="CLU_063236_4_2_0"/>
<evidence type="ECO:0000259" key="4">
    <source>
        <dbReference type="PROSITE" id="PS50949"/>
    </source>
</evidence>
<dbReference type="SUPFAM" id="SSF46785">
    <property type="entry name" value="Winged helix' DNA-binding domain"/>
    <property type="match status" value="1"/>
</dbReference>
<dbReference type="KEGG" id="ttr:Tter_2284"/>
<keyword evidence="1" id="KW-0805">Transcription regulation</keyword>
<dbReference type="CDD" id="cd07377">
    <property type="entry name" value="WHTH_GntR"/>
    <property type="match status" value="1"/>
</dbReference>
<dbReference type="InterPro" id="IPR050679">
    <property type="entry name" value="Bact_HTH_transcr_reg"/>
</dbReference>
<keyword evidence="2" id="KW-0238">DNA-binding</keyword>
<dbReference type="eggNOG" id="COG2188">
    <property type="taxonomic scope" value="Bacteria"/>
</dbReference>
<dbReference type="RefSeq" id="WP_012876214.1">
    <property type="nucleotide sequence ID" value="NC_013526.1"/>
</dbReference>
<keyword evidence="6" id="KW-1185">Reference proteome</keyword>
<dbReference type="InterPro" id="IPR028978">
    <property type="entry name" value="Chorismate_lyase_/UTRA_dom_sf"/>
</dbReference>
<evidence type="ECO:0000313" key="5">
    <source>
        <dbReference type="EMBL" id="ACZ43183.1"/>
    </source>
</evidence>
<dbReference type="Pfam" id="PF07702">
    <property type="entry name" value="UTRA"/>
    <property type="match status" value="1"/>
</dbReference>
<protein>
    <submittedName>
        <fullName evidence="5">Transcriptional regulator, GntR family</fullName>
    </submittedName>
</protein>
<dbReference type="GO" id="GO:0045892">
    <property type="term" value="P:negative regulation of DNA-templated transcription"/>
    <property type="evidence" value="ECO:0007669"/>
    <property type="project" value="TreeGrafter"/>
</dbReference>
<dbReference type="Gene3D" id="1.10.10.10">
    <property type="entry name" value="Winged helix-like DNA-binding domain superfamily/Winged helix DNA-binding domain"/>
    <property type="match status" value="1"/>
</dbReference>
<proteinExistence type="predicted"/>
<dbReference type="SMART" id="SM00345">
    <property type="entry name" value="HTH_GNTR"/>
    <property type="match status" value="1"/>
</dbReference>
<dbReference type="InterPro" id="IPR036388">
    <property type="entry name" value="WH-like_DNA-bd_sf"/>
</dbReference>
<dbReference type="Proteomes" id="UP000000323">
    <property type="component" value="Chromosome 2"/>
</dbReference>
<dbReference type="PRINTS" id="PR00035">
    <property type="entry name" value="HTHGNTR"/>
</dbReference>
<dbReference type="PROSITE" id="PS50949">
    <property type="entry name" value="HTH_GNTR"/>
    <property type="match status" value="1"/>
</dbReference>
<dbReference type="OrthoDB" id="149756at2"/>
<dbReference type="SMART" id="SM00866">
    <property type="entry name" value="UTRA"/>
    <property type="match status" value="1"/>
</dbReference>
<dbReference type="InterPro" id="IPR036390">
    <property type="entry name" value="WH_DNA-bd_sf"/>
</dbReference>
<keyword evidence="3" id="KW-0804">Transcription</keyword>
<accession>D1CHG2</accession>
<dbReference type="EMBL" id="CP001826">
    <property type="protein sequence ID" value="ACZ43183.1"/>
    <property type="molecule type" value="Genomic_DNA"/>
</dbReference>
<feature type="domain" description="HTH gntR-type" evidence="4">
    <location>
        <begin position="5"/>
        <end position="73"/>
    </location>
</feature>
<name>D1CHG2_THET1</name>
<dbReference type="PANTHER" id="PTHR44846:SF1">
    <property type="entry name" value="MANNOSYL-D-GLYCERATE TRANSPORT_METABOLISM SYSTEM REPRESSOR MNGR-RELATED"/>
    <property type="match status" value="1"/>
</dbReference>
<organism evidence="5 6">
    <name type="scientific">Thermobaculum terrenum (strain ATCC BAA-798 / CCMEE 7001 / YNP1)</name>
    <dbReference type="NCBI Taxonomy" id="525904"/>
    <lineage>
        <taxon>Bacteria</taxon>
        <taxon>Bacillati</taxon>
        <taxon>Chloroflexota</taxon>
        <taxon>Chloroflexia</taxon>
        <taxon>Candidatus Thermobaculales</taxon>
        <taxon>Candidatus Thermobaculaceae</taxon>
        <taxon>Thermobaculum</taxon>
    </lineage>
</organism>
<dbReference type="SUPFAM" id="SSF64288">
    <property type="entry name" value="Chorismate lyase-like"/>
    <property type="match status" value="1"/>
</dbReference>
<evidence type="ECO:0000256" key="3">
    <source>
        <dbReference type="ARBA" id="ARBA00023163"/>
    </source>
</evidence>
<evidence type="ECO:0000256" key="1">
    <source>
        <dbReference type="ARBA" id="ARBA00023015"/>
    </source>
</evidence>
<evidence type="ECO:0000256" key="2">
    <source>
        <dbReference type="ARBA" id="ARBA00023125"/>
    </source>
</evidence>
<dbReference type="Gene3D" id="3.40.1410.10">
    <property type="entry name" value="Chorismate lyase-like"/>
    <property type="match status" value="1"/>
</dbReference>
<dbReference type="PANTHER" id="PTHR44846">
    <property type="entry name" value="MANNOSYL-D-GLYCERATE TRANSPORT/METABOLISM SYSTEM REPRESSOR MNGR-RELATED"/>
    <property type="match status" value="1"/>
</dbReference>